<name>A0A382SJ01_9ZZZZ</name>
<dbReference type="PANTHER" id="PTHR33175">
    <property type="entry name" value="DNA-BINDING PROTEIN HU"/>
    <property type="match status" value="1"/>
</dbReference>
<organism evidence="1">
    <name type="scientific">marine metagenome</name>
    <dbReference type="NCBI Taxonomy" id="408172"/>
    <lineage>
        <taxon>unclassified sequences</taxon>
        <taxon>metagenomes</taxon>
        <taxon>ecological metagenomes</taxon>
    </lineage>
</organism>
<feature type="non-terminal residue" evidence="1">
    <location>
        <position position="62"/>
    </location>
</feature>
<reference evidence="1" key="1">
    <citation type="submission" date="2018-05" db="EMBL/GenBank/DDBJ databases">
        <authorList>
            <person name="Lanie J.A."/>
            <person name="Ng W.-L."/>
            <person name="Kazmierczak K.M."/>
            <person name="Andrzejewski T.M."/>
            <person name="Davidsen T.M."/>
            <person name="Wayne K.J."/>
            <person name="Tettelin H."/>
            <person name="Glass J.I."/>
            <person name="Rusch D."/>
            <person name="Podicherti R."/>
            <person name="Tsui H.-C.T."/>
            <person name="Winkler M.E."/>
        </authorList>
    </citation>
    <scope>NUCLEOTIDE SEQUENCE</scope>
</reference>
<dbReference type="GO" id="GO:0005829">
    <property type="term" value="C:cytosol"/>
    <property type="evidence" value="ECO:0007669"/>
    <property type="project" value="TreeGrafter"/>
</dbReference>
<dbReference type="PANTHER" id="PTHR33175:SF2">
    <property type="entry name" value="INTEGRATION HOST FACTOR SUBUNIT ALPHA"/>
    <property type="match status" value="1"/>
</dbReference>
<dbReference type="GO" id="GO:0003677">
    <property type="term" value="F:DNA binding"/>
    <property type="evidence" value="ECO:0007669"/>
    <property type="project" value="InterPro"/>
</dbReference>
<accession>A0A382SJ01</accession>
<dbReference type="InterPro" id="IPR000119">
    <property type="entry name" value="Hist_DNA-bd"/>
</dbReference>
<dbReference type="Gene3D" id="4.10.520.10">
    <property type="entry name" value="IHF-like DNA-binding proteins"/>
    <property type="match status" value="1"/>
</dbReference>
<evidence type="ECO:0000313" key="1">
    <source>
        <dbReference type="EMBL" id="SVD09803.1"/>
    </source>
</evidence>
<dbReference type="InterPro" id="IPR010992">
    <property type="entry name" value="IHF-like_DNA-bd_dom_sf"/>
</dbReference>
<gene>
    <name evidence="1" type="ORF">METZ01_LOCUS362657</name>
</gene>
<evidence type="ECO:0008006" key="2">
    <source>
        <dbReference type="Google" id="ProtNLM"/>
    </source>
</evidence>
<dbReference type="Pfam" id="PF00216">
    <property type="entry name" value="Bac_DNA_binding"/>
    <property type="match status" value="1"/>
</dbReference>
<proteinExistence type="predicted"/>
<dbReference type="EMBL" id="UINC01129422">
    <property type="protein sequence ID" value="SVD09803.1"/>
    <property type="molecule type" value="Genomic_DNA"/>
</dbReference>
<dbReference type="AlphaFoldDB" id="A0A382SJ01"/>
<dbReference type="SUPFAM" id="SSF47729">
    <property type="entry name" value="IHF-like DNA-binding proteins"/>
    <property type="match status" value="1"/>
</dbReference>
<protein>
    <recommendedName>
        <fullName evidence="2">Integration host factor subunit beta</fullName>
    </recommendedName>
</protein>
<sequence length="62" mass="6896">MSTITKKDLALLVSQNTACKKNLAAKMVDSLFVAMRDSLIEGNRIEIRGFGVFQVKDTRPKP</sequence>
<dbReference type="GO" id="GO:0030527">
    <property type="term" value="F:structural constituent of chromatin"/>
    <property type="evidence" value="ECO:0007669"/>
    <property type="project" value="InterPro"/>
</dbReference>